<organism evidence="1 2">
    <name type="scientific">Rangifer tarandus platyrhynchus</name>
    <name type="common">Svalbard reindeer</name>
    <dbReference type="NCBI Taxonomy" id="3082113"/>
    <lineage>
        <taxon>Eukaryota</taxon>
        <taxon>Metazoa</taxon>
        <taxon>Chordata</taxon>
        <taxon>Craniata</taxon>
        <taxon>Vertebrata</taxon>
        <taxon>Euteleostomi</taxon>
        <taxon>Mammalia</taxon>
        <taxon>Eutheria</taxon>
        <taxon>Laurasiatheria</taxon>
        <taxon>Artiodactyla</taxon>
        <taxon>Ruminantia</taxon>
        <taxon>Pecora</taxon>
        <taxon>Cervidae</taxon>
        <taxon>Odocoileinae</taxon>
        <taxon>Rangifer</taxon>
    </lineage>
</organism>
<proteinExistence type="predicted"/>
<sequence>WAAETSDLYYSYSGGWTSQTKVSEGQILLRSPSPACRQLSSHFVLRHQHPSSLCGTTMDDNTRVWHGRVAGGKDSGPRTHREMEVPPWRDSGSAWRQGLLGKGLVV</sequence>
<dbReference type="Proteomes" id="UP001162501">
    <property type="component" value="Chromosome 11"/>
</dbReference>
<protein>
    <submittedName>
        <fullName evidence="1">Uncharacterized protein</fullName>
    </submittedName>
</protein>
<reference evidence="1" key="2">
    <citation type="submission" date="2025-03" db="EMBL/GenBank/DDBJ databases">
        <authorList>
            <consortium name="ELIXIR-Norway"/>
            <consortium name="Elixir Norway"/>
        </authorList>
    </citation>
    <scope>NUCLEOTIDE SEQUENCE</scope>
</reference>
<dbReference type="EMBL" id="OX596095">
    <property type="protein sequence ID" value="CAM9491706.1"/>
    <property type="molecule type" value="Genomic_DNA"/>
</dbReference>
<evidence type="ECO:0000313" key="1">
    <source>
        <dbReference type="EMBL" id="CAM9491706.1"/>
    </source>
</evidence>
<accession>A0AC59Y986</accession>
<feature type="non-terminal residue" evidence="1">
    <location>
        <position position="1"/>
    </location>
</feature>
<gene>
    <name evidence="1" type="ORF">MRATA1EN22A_LOCUS3267</name>
</gene>
<reference evidence="1" key="1">
    <citation type="submission" date="2023-05" db="EMBL/GenBank/DDBJ databases">
        <authorList>
            <consortium name="ELIXIR-Norway"/>
        </authorList>
    </citation>
    <scope>NUCLEOTIDE SEQUENCE</scope>
</reference>
<name>A0AC59Y986_RANTA</name>
<evidence type="ECO:0000313" key="2">
    <source>
        <dbReference type="Proteomes" id="UP001162501"/>
    </source>
</evidence>
<feature type="non-terminal residue" evidence="1">
    <location>
        <position position="106"/>
    </location>
</feature>